<evidence type="ECO:0000313" key="5">
    <source>
        <dbReference type="Proteomes" id="UP000051181"/>
    </source>
</evidence>
<dbReference type="PATRIC" id="fig|913848.6.peg.2657"/>
<reference evidence="4 5" key="1">
    <citation type="journal article" date="2015" name="Genome Announc.">
        <title>Expanding the biotechnology potential of lactobacilli through comparative genomics of 213 strains and associated genera.</title>
        <authorList>
            <person name="Sun Z."/>
            <person name="Harris H.M."/>
            <person name="McCann A."/>
            <person name="Guo C."/>
            <person name="Argimon S."/>
            <person name="Zhang W."/>
            <person name="Yang X."/>
            <person name="Jeffery I.B."/>
            <person name="Cooney J.C."/>
            <person name="Kagawa T.F."/>
            <person name="Liu W."/>
            <person name="Song Y."/>
            <person name="Salvetti E."/>
            <person name="Wrobel A."/>
            <person name="Rasinkangas P."/>
            <person name="Parkhill J."/>
            <person name="Rea M.C."/>
            <person name="O'Sullivan O."/>
            <person name="Ritari J."/>
            <person name="Douillard F.P."/>
            <person name="Paul Ross R."/>
            <person name="Yang R."/>
            <person name="Briner A.E."/>
            <person name="Felis G.E."/>
            <person name="de Vos W.M."/>
            <person name="Barrangou R."/>
            <person name="Klaenhammer T.R."/>
            <person name="Caufield P.W."/>
            <person name="Cui Y."/>
            <person name="Zhang H."/>
            <person name="O'Toole P.W."/>
        </authorList>
    </citation>
    <scope>NUCLEOTIDE SEQUENCE [LARGE SCALE GENOMIC DNA]</scope>
    <source>
        <strain evidence="4 5">DSM 20001</strain>
    </source>
</reference>
<feature type="domain" description="Inosine/uridine-preferring nucleoside hydrolase" evidence="3">
    <location>
        <begin position="3"/>
        <end position="253"/>
    </location>
</feature>
<evidence type="ECO:0000256" key="2">
    <source>
        <dbReference type="ARBA" id="ARBA00023295"/>
    </source>
</evidence>
<keyword evidence="2" id="KW-0326">Glycosidase</keyword>
<evidence type="ECO:0000313" key="4">
    <source>
        <dbReference type="EMBL" id="KRK14190.1"/>
    </source>
</evidence>
<dbReference type="SUPFAM" id="SSF53590">
    <property type="entry name" value="Nucleoside hydrolase"/>
    <property type="match status" value="1"/>
</dbReference>
<dbReference type="EMBL" id="AZCN01000098">
    <property type="protein sequence ID" value="KRK14190.1"/>
    <property type="molecule type" value="Genomic_DNA"/>
</dbReference>
<dbReference type="GO" id="GO:0006152">
    <property type="term" value="P:purine nucleoside catabolic process"/>
    <property type="evidence" value="ECO:0007669"/>
    <property type="project" value="TreeGrafter"/>
</dbReference>
<dbReference type="RefSeq" id="WP_040473131.1">
    <property type="nucleotide sequence ID" value="NZ_AZCN01000098.1"/>
</dbReference>
<dbReference type="PANTHER" id="PTHR12304">
    <property type="entry name" value="INOSINE-URIDINE PREFERRING NUCLEOSIDE HYDROLASE"/>
    <property type="match status" value="1"/>
</dbReference>
<organism evidence="4 5">
    <name type="scientific">Loigolactobacillus coryniformis subsp. coryniformis KCTC 3167 = DSM 20001</name>
    <dbReference type="NCBI Taxonomy" id="913848"/>
    <lineage>
        <taxon>Bacteria</taxon>
        <taxon>Bacillati</taxon>
        <taxon>Bacillota</taxon>
        <taxon>Bacilli</taxon>
        <taxon>Lactobacillales</taxon>
        <taxon>Lactobacillaceae</taxon>
        <taxon>Loigolactobacillus</taxon>
    </lineage>
</organism>
<gene>
    <name evidence="4" type="ORF">FD22_GL002608</name>
</gene>
<dbReference type="eggNOG" id="COG1957">
    <property type="taxonomic scope" value="Bacteria"/>
</dbReference>
<evidence type="ECO:0000256" key="1">
    <source>
        <dbReference type="ARBA" id="ARBA00022801"/>
    </source>
</evidence>
<dbReference type="Pfam" id="PF01156">
    <property type="entry name" value="IU_nuc_hydro"/>
    <property type="match status" value="1"/>
</dbReference>
<dbReference type="AlphaFoldDB" id="A0A0R1EYM8"/>
<dbReference type="GO" id="GO:0005829">
    <property type="term" value="C:cytosol"/>
    <property type="evidence" value="ECO:0007669"/>
    <property type="project" value="TreeGrafter"/>
</dbReference>
<dbReference type="GeneID" id="65917515"/>
<dbReference type="Gene3D" id="3.90.245.10">
    <property type="entry name" value="Ribonucleoside hydrolase-like"/>
    <property type="match status" value="1"/>
</dbReference>
<dbReference type="InterPro" id="IPR023186">
    <property type="entry name" value="IUNH"/>
</dbReference>
<dbReference type="InterPro" id="IPR001910">
    <property type="entry name" value="Inosine/uridine_hydrolase_dom"/>
</dbReference>
<accession>A0A0R1EYM8</accession>
<protein>
    <submittedName>
        <fullName evidence="4">Nucleoside hydrolase, IUNH family protein</fullName>
    </submittedName>
</protein>
<keyword evidence="1 4" id="KW-0378">Hydrolase</keyword>
<name>A0A0R1EYM8_9LACO</name>
<sequence>MKLIYDCDNTIGIPGKDIDDGWTLLYLNQQPTVDLLGVTLTFGNGTVAQVQQQTTLLAKMFALSIDIYAGAEQGETNKKTAASQFLATTVRRYPHQVTILATGSLANLAAAAQLEPDFFDLVQQIVIMGGLFKPLTVNHFPVGELNFSVAPAAVVQVITGGAPLMLASGQYLATAIFGRRDLVLGNGSNHRQQWLEHTISDWMKVTQQMWQVDGFVNWDGVTALGLLQPELFEFETGYLAAPTPQLSKGMLQLAPAKTPQPVKLLVKIKDLAQVNQIFLQGLKAYFA</sequence>
<dbReference type="InterPro" id="IPR036452">
    <property type="entry name" value="Ribo_hydro-like"/>
</dbReference>
<dbReference type="Proteomes" id="UP000051181">
    <property type="component" value="Unassembled WGS sequence"/>
</dbReference>
<proteinExistence type="predicted"/>
<comment type="caution">
    <text evidence="4">The sequence shown here is derived from an EMBL/GenBank/DDBJ whole genome shotgun (WGS) entry which is preliminary data.</text>
</comment>
<dbReference type="GO" id="GO:0008477">
    <property type="term" value="F:purine nucleosidase activity"/>
    <property type="evidence" value="ECO:0007669"/>
    <property type="project" value="TreeGrafter"/>
</dbReference>
<evidence type="ECO:0000259" key="3">
    <source>
        <dbReference type="Pfam" id="PF01156"/>
    </source>
</evidence>
<dbReference type="PANTHER" id="PTHR12304:SF4">
    <property type="entry name" value="URIDINE NUCLEOSIDASE"/>
    <property type="match status" value="1"/>
</dbReference>